<evidence type="ECO:0000259" key="9">
    <source>
        <dbReference type="PROSITE" id="PS51884"/>
    </source>
</evidence>
<evidence type="ECO:0000256" key="3">
    <source>
        <dbReference type="ARBA" id="ARBA00022525"/>
    </source>
</evidence>
<feature type="domain" description="Chaplin" evidence="9">
    <location>
        <begin position="41"/>
        <end position="81"/>
    </location>
</feature>
<evidence type="ECO:0000256" key="1">
    <source>
        <dbReference type="ARBA" id="ARBA00004191"/>
    </source>
</evidence>
<keyword evidence="4 8" id="KW-0732">Signal</keyword>
<accession>A0A4Y3R817</accession>
<dbReference type="RefSeq" id="WP_030885012.1">
    <property type="nucleotide sequence ID" value="NZ_BJMM01000060.1"/>
</dbReference>
<gene>
    <name evidence="10" type="ORF">SCA03_62650</name>
</gene>
<keyword evidence="5" id="KW-0130">Cell adhesion</keyword>
<keyword evidence="6 7" id="KW-0034">Amyloid</keyword>
<dbReference type="EMBL" id="BJMM01000060">
    <property type="protein sequence ID" value="GEB53714.1"/>
    <property type="molecule type" value="Genomic_DNA"/>
</dbReference>
<evidence type="ECO:0000256" key="7">
    <source>
        <dbReference type="PROSITE-ProRule" id="PRU01232"/>
    </source>
</evidence>
<reference evidence="10 11" key="1">
    <citation type="submission" date="2019-06" db="EMBL/GenBank/DDBJ databases">
        <title>Whole genome shotgun sequence of Streptomyces cacaoi subsp. cacaoi NBRC 12748.</title>
        <authorList>
            <person name="Hosoyama A."/>
            <person name="Uohara A."/>
            <person name="Ohji S."/>
            <person name="Ichikawa N."/>
        </authorList>
    </citation>
    <scope>NUCLEOTIDE SEQUENCE [LARGE SCALE GENOMIC DNA]</scope>
    <source>
        <strain evidence="10 11">NBRC 12748</strain>
    </source>
</reference>
<keyword evidence="3" id="KW-0964">Secreted</keyword>
<feature type="chain" id="PRO_5038523351" description="Chaplin domain-containing protein" evidence="8">
    <location>
        <begin position="26"/>
        <end position="82"/>
    </location>
</feature>
<comment type="caution">
    <text evidence="10">The sequence shown here is derived from an EMBL/GenBank/DDBJ whole genome shotgun (WGS) entry which is preliminary data.</text>
</comment>
<sequence>MNAKHTVKKAALVVAAAGVVTGAGAGSALASGAANGQAVNSPGVVSGNLVQAPVHVPVNAVGNSVNVIGVLNPAFGNQGLNL</sequence>
<dbReference type="GO" id="GO:0007155">
    <property type="term" value="P:cell adhesion"/>
    <property type="evidence" value="ECO:0007669"/>
    <property type="project" value="UniProtKB-KW"/>
</dbReference>
<dbReference type="OrthoDB" id="3544424at2"/>
<protein>
    <recommendedName>
        <fullName evidence="9">Chaplin domain-containing protein</fullName>
    </recommendedName>
</protein>
<evidence type="ECO:0000256" key="2">
    <source>
        <dbReference type="ARBA" id="ARBA00022512"/>
    </source>
</evidence>
<proteinExistence type="predicted"/>
<dbReference type="InterPro" id="IPR005528">
    <property type="entry name" value="ChpA-H"/>
</dbReference>
<evidence type="ECO:0000256" key="5">
    <source>
        <dbReference type="ARBA" id="ARBA00022889"/>
    </source>
</evidence>
<keyword evidence="11" id="KW-1185">Reference proteome</keyword>
<keyword evidence="2" id="KW-0134">Cell wall</keyword>
<feature type="signal peptide" evidence="8">
    <location>
        <begin position="1"/>
        <end position="25"/>
    </location>
</feature>
<dbReference type="Pfam" id="PF03777">
    <property type="entry name" value="ChpA-C"/>
    <property type="match status" value="1"/>
</dbReference>
<evidence type="ECO:0000256" key="6">
    <source>
        <dbReference type="ARBA" id="ARBA00023087"/>
    </source>
</evidence>
<dbReference type="Proteomes" id="UP000319210">
    <property type="component" value="Unassembled WGS sequence"/>
</dbReference>
<dbReference type="AlphaFoldDB" id="A0A4Y3R817"/>
<evidence type="ECO:0000313" key="10">
    <source>
        <dbReference type="EMBL" id="GEB53714.1"/>
    </source>
</evidence>
<evidence type="ECO:0000256" key="4">
    <source>
        <dbReference type="ARBA" id="ARBA00022729"/>
    </source>
</evidence>
<comment type="subcellular location">
    <subcellularLocation>
        <location evidence="1">Secreted</location>
        <location evidence="1">Cell wall</location>
    </subcellularLocation>
</comment>
<organism evidence="10 11">
    <name type="scientific">Streptomyces cacaoi</name>
    <dbReference type="NCBI Taxonomy" id="1898"/>
    <lineage>
        <taxon>Bacteria</taxon>
        <taxon>Bacillati</taxon>
        <taxon>Actinomycetota</taxon>
        <taxon>Actinomycetes</taxon>
        <taxon>Kitasatosporales</taxon>
        <taxon>Streptomycetaceae</taxon>
        <taxon>Streptomyces</taxon>
    </lineage>
</organism>
<evidence type="ECO:0000256" key="8">
    <source>
        <dbReference type="SAM" id="SignalP"/>
    </source>
</evidence>
<name>A0A4Y3R817_STRCI</name>
<dbReference type="PROSITE" id="PS51884">
    <property type="entry name" value="CHAPLIN"/>
    <property type="match status" value="1"/>
</dbReference>
<evidence type="ECO:0000313" key="11">
    <source>
        <dbReference type="Proteomes" id="UP000319210"/>
    </source>
</evidence>